<proteinExistence type="predicted"/>
<comment type="caution">
    <text evidence="1">The sequence shown here is derived from an EMBL/GenBank/DDBJ whole genome shotgun (WGS) entry which is preliminary data.</text>
</comment>
<reference evidence="1" key="1">
    <citation type="journal article" date="2015" name="Nature">
        <title>Complex archaea that bridge the gap between prokaryotes and eukaryotes.</title>
        <authorList>
            <person name="Spang A."/>
            <person name="Saw J.H."/>
            <person name="Jorgensen S.L."/>
            <person name="Zaremba-Niedzwiedzka K."/>
            <person name="Martijn J."/>
            <person name="Lind A.E."/>
            <person name="van Eijk R."/>
            <person name="Schleper C."/>
            <person name="Guy L."/>
            <person name="Ettema T.J."/>
        </authorList>
    </citation>
    <scope>NUCLEOTIDE SEQUENCE</scope>
</reference>
<dbReference type="AlphaFoldDB" id="A0A0F9FD91"/>
<dbReference type="EMBL" id="LAZR01000365">
    <property type="protein sequence ID" value="KKN72252.1"/>
    <property type="molecule type" value="Genomic_DNA"/>
</dbReference>
<evidence type="ECO:0000313" key="2">
    <source>
        <dbReference type="EMBL" id="KKN72252.1"/>
    </source>
</evidence>
<sequence>MKKFTPNAKCVKCGRNDVVFKYCAGHEYFFPYCRLHKSGEHQHRICRCCGYQWIETCLDNREDEK</sequence>
<gene>
    <name evidence="2" type="ORF">LCGC14_0412030</name>
    <name evidence="1" type="ORF">LCGC14_2045330</name>
</gene>
<accession>A0A0F9FD91</accession>
<dbReference type="EMBL" id="LAZR01024062">
    <property type="protein sequence ID" value="KKL76396.1"/>
    <property type="molecule type" value="Genomic_DNA"/>
</dbReference>
<protein>
    <submittedName>
        <fullName evidence="1">Uncharacterized protein</fullName>
    </submittedName>
</protein>
<organism evidence="1">
    <name type="scientific">marine sediment metagenome</name>
    <dbReference type="NCBI Taxonomy" id="412755"/>
    <lineage>
        <taxon>unclassified sequences</taxon>
        <taxon>metagenomes</taxon>
        <taxon>ecological metagenomes</taxon>
    </lineage>
</organism>
<name>A0A0F9FD91_9ZZZZ</name>
<evidence type="ECO:0000313" key="1">
    <source>
        <dbReference type="EMBL" id="KKL76396.1"/>
    </source>
</evidence>